<gene>
    <name evidence="3" type="ORF">PGLA2088_LOCUS13121</name>
</gene>
<keyword evidence="2" id="KW-0472">Membrane</keyword>
<proteinExistence type="predicted"/>
<name>A0A813IWN1_POLGL</name>
<evidence type="ECO:0000313" key="3">
    <source>
        <dbReference type="EMBL" id="CAE8657905.1"/>
    </source>
</evidence>
<keyword evidence="2" id="KW-1133">Transmembrane helix</keyword>
<reference evidence="3" key="1">
    <citation type="submission" date="2021-02" db="EMBL/GenBank/DDBJ databases">
        <authorList>
            <person name="Dougan E. K."/>
            <person name="Rhodes N."/>
            <person name="Thang M."/>
            <person name="Chan C."/>
        </authorList>
    </citation>
    <scope>NUCLEOTIDE SEQUENCE</scope>
</reference>
<dbReference type="AlphaFoldDB" id="A0A813IWN1"/>
<dbReference type="EMBL" id="CAJNNW010015607">
    <property type="protein sequence ID" value="CAE8657905.1"/>
    <property type="molecule type" value="Genomic_DNA"/>
</dbReference>
<organism evidence="3 4">
    <name type="scientific">Polarella glacialis</name>
    <name type="common">Dinoflagellate</name>
    <dbReference type="NCBI Taxonomy" id="89957"/>
    <lineage>
        <taxon>Eukaryota</taxon>
        <taxon>Sar</taxon>
        <taxon>Alveolata</taxon>
        <taxon>Dinophyceae</taxon>
        <taxon>Suessiales</taxon>
        <taxon>Suessiaceae</taxon>
        <taxon>Polarella</taxon>
    </lineage>
</organism>
<feature type="transmembrane region" description="Helical" evidence="2">
    <location>
        <begin position="185"/>
        <end position="204"/>
    </location>
</feature>
<dbReference type="Proteomes" id="UP000626109">
    <property type="component" value="Unassembled WGS sequence"/>
</dbReference>
<feature type="non-terminal residue" evidence="3">
    <location>
        <position position="1"/>
    </location>
</feature>
<sequence length="221" mass="24790">LVISVPEGSKEFPEPLSNNLSSGSLPRDSFASPRSSRASFSQDASDGGDPVTPGSTRSLAGLDKLSKKGSFSSSGRAMSMYRRKSSQLSAKNIMELHVFETHPEWECESDLVASRYELLKSQKDLSQLPRTDSGHEKLRQRAWISRGVSRLENFHMEAKCGRGKGGKCYDVLTKAISDPSRPWRIFWNLVGIFFIGYDMVYIPLQIFELPETEFFVIMLRA</sequence>
<feature type="region of interest" description="Disordered" evidence="1">
    <location>
        <begin position="1"/>
        <end position="78"/>
    </location>
</feature>
<feature type="compositionally biased region" description="Low complexity" evidence="1">
    <location>
        <begin position="16"/>
        <end position="41"/>
    </location>
</feature>
<accession>A0A813IWN1</accession>
<evidence type="ECO:0000256" key="1">
    <source>
        <dbReference type="SAM" id="MobiDB-lite"/>
    </source>
</evidence>
<evidence type="ECO:0000313" key="4">
    <source>
        <dbReference type="Proteomes" id="UP000626109"/>
    </source>
</evidence>
<evidence type="ECO:0000256" key="2">
    <source>
        <dbReference type="SAM" id="Phobius"/>
    </source>
</evidence>
<comment type="caution">
    <text evidence="3">The sequence shown here is derived from an EMBL/GenBank/DDBJ whole genome shotgun (WGS) entry which is preliminary data.</text>
</comment>
<protein>
    <submittedName>
        <fullName evidence="3">Uncharacterized protein</fullName>
    </submittedName>
</protein>
<keyword evidence="2" id="KW-0812">Transmembrane</keyword>